<organism evidence="12 13">
    <name type="scientific">Adiantum capillus-veneris</name>
    <name type="common">Maidenhair fern</name>
    <dbReference type="NCBI Taxonomy" id="13818"/>
    <lineage>
        <taxon>Eukaryota</taxon>
        <taxon>Viridiplantae</taxon>
        <taxon>Streptophyta</taxon>
        <taxon>Embryophyta</taxon>
        <taxon>Tracheophyta</taxon>
        <taxon>Polypodiopsida</taxon>
        <taxon>Polypodiidae</taxon>
        <taxon>Polypodiales</taxon>
        <taxon>Pteridineae</taxon>
        <taxon>Pteridaceae</taxon>
        <taxon>Vittarioideae</taxon>
        <taxon>Adiantum</taxon>
    </lineage>
</organism>
<dbReference type="PANTHER" id="PTHR24326">
    <property type="entry name" value="HOMEOBOX-LEUCINE ZIPPER PROTEIN"/>
    <property type="match status" value="1"/>
</dbReference>
<dbReference type="PROSITE" id="PS50071">
    <property type="entry name" value="HOMEOBOX_2"/>
    <property type="match status" value="1"/>
</dbReference>
<comment type="caution">
    <text evidence="12">The sequence shown here is derived from an EMBL/GenBank/DDBJ whole genome shotgun (WGS) entry which is preliminary data.</text>
</comment>
<dbReference type="GO" id="GO:0045893">
    <property type="term" value="P:positive regulation of DNA-templated transcription"/>
    <property type="evidence" value="ECO:0007669"/>
    <property type="project" value="TreeGrafter"/>
</dbReference>
<keyword evidence="4 8" id="KW-0371">Homeobox</keyword>
<dbReference type="PANTHER" id="PTHR24326:SF606">
    <property type="entry name" value="HOMEOBOX-LEUCINE ZIPPER PROTEIN ATHB-54"/>
    <property type="match status" value="1"/>
</dbReference>
<dbReference type="InterPro" id="IPR009057">
    <property type="entry name" value="Homeodomain-like_sf"/>
</dbReference>
<dbReference type="InterPro" id="IPR045224">
    <property type="entry name" value="HDZip_class_I_plant"/>
</dbReference>
<dbReference type="GO" id="GO:0000981">
    <property type="term" value="F:DNA-binding transcription factor activity, RNA polymerase II-specific"/>
    <property type="evidence" value="ECO:0007669"/>
    <property type="project" value="InterPro"/>
</dbReference>
<dbReference type="Pfam" id="PF00046">
    <property type="entry name" value="Homeodomain"/>
    <property type="match status" value="1"/>
</dbReference>
<feature type="domain" description="Homeobox" evidence="11">
    <location>
        <begin position="138"/>
        <end position="198"/>
    </location>
</feature>
<keyword evidence="5" id="KW-0804">Transcription</keyword>
<evidence type="ECO:0000256" key="2">
    <source>
        <dbReference type="ARBA" id="ARBA00023015"/>
    </source>
</evidence>
<evidence type="ECO:0000313" key="13">
    <source>
        <dbReference type="Proteomes" id="UP000886520"/>
    </source>
</evidence>
<keyword evidence="6 8" id="KW-0539">Nucleus</keyword>
<evidence type="ECO:0000256" key="5">
    <source>
        <dbReference type="ARBA" id="ARBA00023163"/>
    </source>
</evidence>
<keyword evidence="3 8" id="KW-0238">DNA-binding</keyword>
<dbReference type="InterPro" id="IPR001356">
    <property type="entry name" value="HD"/>
</dbReference>
<evidence type="ECO:0000259" key="11">
    <source>
        <dbReference type="PROSITE" id="PS50071"/>
    </source>
</evidence>
<evidence type="ECO:0000256" key="10">
    <source>
        <dbReference type="SAM" id="MobiDB-lite"/>
    </source>
</evidence>
<dbReference type="Gene3D" id="1.10.10.60">
    <property type="entry name" value="Homeodomain-like"/>
    <property type="match status" value="1"/>
</dbReference>
<feature type="region of interest" description="Disordered" evidence="10">
    <location>
        <begin position="1"/>
        <end position="23"/>
    </location>
</feature>
<dbReference type="AlphaFoldDB" id="A0A9D4VFU0"/>
<dbReference type="SUPFAM" id="SSF46689">
    <property type="entry name" value="Homeodomain-like"/>
    <property type="match status" value="1"/>
</dbReference>
<dbReference type="Proteomes" id="UP000886520">
    <property type="component" value="Chromosome 1"/>
</dbReference>
<comment type="subcellular location">
    <subcellularLocation>
        <location evidence="1 8 9">Nucleus</location>
    </subcellularLocation>
</comment>
<dbReference type="PROSITE" id="PS00027">
    <property type="entry name" value="HOMEOBOX_1"/>
    <property type="match status" value="1"/>
</dbReference>
<feature type="compositionally biased region" description="Polar residues" evidence="10">
    <location>
        <begin position="74"/>
        <end position="90"/>
    </location>
</feature>
<protein>
    <recommendedName>
        <fullName evidence="11">Homeobox domain-containing protein</fullName>
    </recommendedName>
</protein>
<dbReference type="EMBL" id="JABFUD020000001">
    <property type="protein sequence ID" value="KAI5084642.1"/>
    <property type="molecule type" value="Genomic_DNA"/>
</dbReference>
<evidence type="ECO:0000313" key="12">
    <source>
        <dbReference type="EMBL" id="KAI5084642.1"/>
    </source>
</evidence>
<evidence type="ECO:0000256" key="9">
    <source>
        <dbReference type="RuleBase" id="RU000682"/>
    </source>
</evidence>
<evidence type="ECO:0000256" key="7">
    <source>
        <dbReference type="ARBA" id="ARBA00025748"/>
    </source>
</evidence>
<feature type="region of interest" description="Disordered" evidence="10">
    <location>
        <begin position="336"/>
        <end position="368"/>
    </location>
</feature>
<name>A0A9D4VFU0_ADICA</name>
<keyword evidence="2" id="KW-0805">Transcription regulation</keyword>
<dbReference type="GO" id="GO:0005634">
    <property type="term" value="C:nucleus"/>
    <property type="evidence" value="ECO:0007669"/>
    <property type="project" value="UniProtKB-SubCell"/>
</dbReference>
<proteinExistence type="inferred from homology"/>
<dbReference type="CDD" id="cd00086">
    <property type="entry name" value="homeodomain"/>
    <property type="match status" value="1"/>
</dbReference>
<dbReference type="PRINTS" id="PR00031">
    <property type="entry name" value="HTHREPRESSR"/>
</dbReference>
<evidence type="ECO:0000256" key="1">
    <source>
        <dbReference type="ARBA" id="ARBA00004123"/>
    </source>
</evidence>
<dbReference type="InterPro" id="IPR003106">
    <property type="entry name" value="Leu_zip_homeo"/>
</dbReference>
<evidence type="ECO:0000256" key="8">
    <source>
        <dbReference type="PROSITE-ProRule" id="PRU00108"/>
    </source>
</evidence>
<evidence type="ECO:0000256" key="6">
    <source>
        <dbReference type="ARBA" id="ARBA00023242"/>
    </source>
</evidence>
<feature type="compositionally biased region" description="Polar residues" evidence="10">
    <location>
        <begin position="347"/>
        <end position="368"/>
    </location>
</feature>
<sequence length="572" mass="63186">MHTDELAAATAPLRPFPDFGGTENNLISGATPGSTGAEYMTRDTAPSILGPQAIDRPRHLFWSFLENSGKISVTNADNRPSNEISTSSSDFHMPKPATSNLMQSLLRRPQNSHEYNIVKLCKTVIEEEENVGIVEEDFGAMRKKKRLTGEQLRTLEGSFEADRKLEADRKQELAQRLGLEPRQIAVWFQNRRARSKTKHLEHDYALLKAQYHSVLAETLKLRAEVTRLTAELGAATSKGNEEDLDRQLKPKCEVDGSQYEQQEGVTALISNTKKVMMAASSPSICCSTESHTVGHSNSIDADHHGSHGRLIHADGDGGSSHTSPISSICGCHVAPNDEPLPSHDRPSSNTHISEMPSNTSSCGAQPSYNTLPSPPYNAIIKPLPPKDLHSCHHEISTMKPFPNNYFPSSYHEISSINHLPCHNLPSSHHEIPTIHQLPSNSLPFTHHDTSCRHTLHLQNSSSTISQLPYGQNFTPCGTVEYLPSNFNNIINDRSSDHLLKSTNTIGPISGAPNHKFIPLINLNHSTIPVCTTENSHETIESHQVPFSNYDGFFFSQHNQVGVECSWHLTTTS</sequence>
<evidence type="ECO:0000256" key="3">
    <source>
        <dbReference type="ARBA" id="ARBA00023125"/>
    </source>
</evidence>
<accession>A0A9D4VFU0</accession>
<dbReference type="SMART" id="SM00389">
    <property type="entry name" value="HOX"/>
    <property type="match status" value="1"/>
</dbReference>
<comment type="similarity">
    <text evidence="7">Belongs to the HD-ZIP homeobox family. Class I subfamily.</text>
</comment>
<dbReference type="Pfam" id="PF02183">
    <property type="entry name" value="HALZ"/>
    <property type="match status" value="1"/>
</dbReference>
<evidence type="ECO:0000256" key="4">
    <source>
        <dbReference type="ARBA" id="ARBA00023155"/>
    </source>
</evidence>
<dbReference type="GO" id="GO:0043565">
    <property type="term" value="F:sequence-specific DNA binding"/>
    <property type="evidence" value="ECO:0007669"/>
    <property type="project" value="InterPro"/>
</dbReference>
<gene>
    <name evidence="12" type="ORF">GOP47_0000811</name>
</gene>
<keyword evidence="13" id="KW-1185">Reference proteome</keyword>
<reference evidence="12" key="1">
    <citation type="submission" date="2021-01" db="EMBL/GenBank/DDBJ databases">
        <title>Adiantum capillus-veneris genome.</title>
        <authorList>
            <person name="Fang Y."/>
            <person name="Liao Q."/>
        </authorList>
    </citation>
    <scope>NUCLEOTIDE SEQUENCE</scope>
    <source>
        <strain evidence="12">H3</strain>
        <tissue evidence="12">Leaf</tissue>
    </source>
</reference>
<feature type="DNA-binding region" description="Homeobox" evidence="8">
    <location>
        <begin position="140"/>
        <end position="199"/>
    </location>
</feature>
<dbReference type="InterPro" id="IPR000047">
    <property type="entry name" value="HTH_motif"/>
</dbReference>
<dbReference type="OrthoDB" id="6159439at2759"/>
<feature type="region of interest" description="Disordered" evidence="10">
    <location>
        <begin position="74"/>
        <end position="95"/>
    </location>
</feature>
<dbReference type="InterPro" id="IPR017970">
    <property type="entry name" value="Homeobox_CS"/>
</dbReference>